<proteinExistence type="predicted"/>
<feature type="region of interest" description="Disordered" evidence="1">
    <location>
        <begin position="34"/>
        <end position="62"/>
    </location>
</feature>
<dbReference type="GeneID" id="71998225"/>
<evidence type="ECO:0000256" key="1">
    <source>
        <dbReference type="SAM" id="MobiDB-lite"/>
    </source>
</evidence>
<evidence type="ECO:0000313" key="3">
    <source>
        <dbReference type="EMBL" id="KAH9832081.1"/>
    </source>
</evidence>
<gene>
    <name evidence="2" type="ORF">C8Q71DRAFT_280621</name>
    <name evidence="3" type="ORF">C8Q71DRAFT_280728</name>
</gene>
<keyword evidence="4" id="KW-1185">Reference proteome</keyword>
<dbReference type="Proteomes" id="UP000814176">
    <property type="component" value="Unassembled WGS sequence"/>
</dbReference>
<organism evidence="2 4">
    <name type="scientific">Rhodofomes roseus</name>
    <dbReference type="NCBI Taxonomy" id="34475"/>
    <lineage>
        <taxon>Eukaryota</taxon>
        <taxon>Fungi</taxon>
        <taxon>Dikarya</taxon>
        <taxon>Basidiomycota</taxon>
        <taxon>Agaricomycotina</taxon>
        <taxon>Agaricomycetes</taxon>
        <taxon>Polyporales</taxon>
        <taxon>Rhodofomes</taxon>
    </lineage>
</organism>
<evidence type="ECO:0000313" key="2">
    <source>
        <dbReference type="EMBL" id="KAH9832078.1"/>
    </source>
</evidence>
<reference evidence="2 4" key="1">
    <citation type="journal article" date="2021" name="Environ. Microbiol.">
        <title>Gene family expansions and transcriptome signatures uncover fungal adaptations to wood decay.</title>
        <authorList>
            <person name="Hage H."/>
            <person name="Miyauchi S."/>
            <person name="Viragh M."/>
            <person name="Drula E."/>
            <person name="Min B."/>
            <person name="Chaduli D."/>
            <person name="Navarro D."/>
            <person name="Favel A."/>
            <person name="Norest M."/>
            <person name="Lesage-Meessen L."/>
            <person name="Balint B."/>
            <person name="Merenyi Z."/>
            <person name="de Eugenio L."/>
            <person name="Morin E."/>
            <person name="Martinez A.T."/>
            <person name="Baldrian P."/>
            <person name="Stursova M."/>
            <person name="Martinez M.J."/>
            <person name="Novotny C."/>
            <person name="Magnuson J.K."/>
            <person name="Spatafora J.W."/>
            <person name="Maurice S."/>
            <person name="Pangilinan J."/>
            <person name="Andreopoulos W."/>
            <person name="LaButti K."/>
            <person name="Hundley H."/>
            <person name="Na H."/>
            <person name="Kuo A."/>
            <person name="Barry K."/>
            <person name="Lipzen A."/>
            <person name="Henrissat B."/>
            <person name="Riley R."/>
            <person name="Ahrendt S."/>
            <person name="Nagy L.G."/>
            <person name="Grigoriev I.V."/>
            <person name="Martin F."/>
            <person name="Rosso M.N."/>
        </authorList>
    </citation>
    <scope>NUCLEOTIDE SEQUENCE [LARGE SCALE GENOMIC DNA]</scope>
    <source>
        <strain evidence="2 4">CIRM-BRFM 1785</strain>
    </source>
</reference>
<accession>A0ABQ8K569</accession>
<dbReference type="EMBL" id="JADCUA010000023">
    <property type="protein sequence ID" value="KAH9832078.1"/>
    <property type="molecule type" value="Genomic_DNA"/>
</dbReference>
<feature type="region of interest" description="Disordered" evidence="1">
    <location>
        <begin position="219"/>
        <end position="243"/>
    </location>
</feature>
<name>A0ABQ8K569_9APHY</name>
<sequence length="280" mass="30205">MDDTQSLHSDHSAALIPSPPSYTLAAHTIVFTPSSNAANPRGARRLLESPTIARRTTRRRSAATRVRWRRRNAYPGKRCLVHRRSCGATLRGRERAEPFVAGTASSPRLMGAEHDVLDSDRCASAGGTTSRAAATHNRRLEGLVDAVGPEVGATAGEPSASCARRCWARENIAWTRAIQHVSRAIDVSASGGEFTSVRCTRDTPYCAVPATAIGSTIEQRPPHRETGQRHLPRRSSDDVASTRARASDACVSAKLQKRSPCTVNWTVSLLPGMHGSVGQR</sequence>
<dbReference type="EMBL" id="JADCUA010000023">
    <property type="protein sequence ID" value="KAH9832081.1"/>
    <property type="molecule type" value="Genomic_DNA"/>
</dbReference>
<protein>
    <submittedName>
        <fullName evidence="2">Uncharacterized protein</fullName>
    </submittedName>
</protein>
<comment type="caution">
    <text evidence="2">The sequence shown here is derived from an EMBL/GenBank/DDBJ whole genome shotgun (WGS) entry which is preliminary data.</text>
</comment>
<dbReference type="RefSeq" id="XP_047775124.1">
    <property type="nucleotide sequence ID" value="XM_047917493.1"/>
</dbReference>
<evidence type="ECO:0000313" key="4">
    <source>
        <dbReference type="Proteomes" id="UP000814176"/>
    </source>
</evidence>